<evidence type="ECO:0000256" key="1">
    <source>
        <dbReference type="SAM" id="MobiDB-lite"/>
    </source>
</evidence>
<evidence type="ECO:0000313" key="3">
    <source>
        <dbReference type="EnsemblProtists" id="EKX44813"/>
    </source>
</evidence>
<dbReference type="AlphaFoldDB" id="L1J8E8"/>
<dbReference type="HOGENOM" id="CLU_334480_0_0_1"/>
<gene>
    <name evidence="2" type="ORF">GUITHDRAFT_139438</name>
</gene>
<feature type="compositionally biased region" description="Basic and acidic residues" evidence="1">
    <location>
        <begin position="590"/>
        <end position="618"/>
    </location>
</feature>
<protein>
    <submittedName>
        <fullName evidence="2 3">Uncharacterized protein</fullName>
    </submittedName>
</protein>
<sequence length="854" mass="93599">MYPVPIDLTDESDTILLPVDEPPHAPQPSLGSNRADISIREEVTPQRLSQTAYTPTNATARVSPQDSSQSSKHTDFPTPSYSSASGAHAVSAALASPTKQAPTTGSTTATAPHPPAAAQSQTGGPTISHPVTAIPAGSSQVEHKIPSSSVPAQVKKEPTNANANSPVLSAPAQYISHGMAQTPSPYGSSDRSAIFHAPPRQVVSNTAMQQVAPRASNPPIYNLPMPYQYSFPGSAHTNNYVFPTMQSASTPPAVKSEQAKVVDMPIAHPVNWMKEKQLWFSSDMKPAQLLQNKLTILKHQQQMLSRQFGALKANIQKFREQVGRCPLSGRSDGFQTEMDKVLGQKDDKRKNDLISLFNLMNDDMKGFISLMSSAENLQDRLCVMSILDADLDCLSNMNKDKKWLSVFIDNDGLVPLAKWVEGDVDDNLLTKILDVMLQVSMEGKSAALLSRSKFFVNLNIPKDKPELRSKKNVLKHKWKGELPDLSNAKKEDAPEVKKKEKERPKEVKTEVKGSSVKAEKPLSPKTTSASQSKNKDEDLFKGMFGSKNKKAAPSVPAPSTMRMTMSERTAVMDDEMVISDSRGQSSSLIDKLRSKDGDPAVQKEEDKDKDGQPRKRPNDPLPLPLPVLESSKSTGEEEPQKKKRRISWAPDDKLCEVQIGESPTDFVVIPAVREGEKKVPPRVYDSLDKIPDDPTDLDPSMLLKVVGPAHEPPAIPWQQFLLPEPEAPPAPSDPVAHNGGGMLSAMPPAQGYQSNHDIFHEVNALLHQVEGPSGTWSETNRMPAQPMAYPPMGQEQMYNMHGGQMGWRGSGDPHGPHSYPHDRMTQGQWNSNGKRKGKGKEVENEERRRKKIGG</sequence>
<feature type="region of interest" description="Disordered" evidence="1">
    <location>
        <begin position="803"/>
        <end position="854"/>
    </location>
</feature>
<feature type="compositionally biased region" description="Low complexity" evidence="1">
    <location>
        <begin position="80"/>
        <end position="111"/>
    </location>
</feature>
<feature type="compositionally biased region" description="Basic and acidic residues" evidence="1">
    <location>
        <begin position="479"/>
        <end position="522"/>
    </location>
</feature>
<reference evidence="2 4" key="1">
    <citation type="journal article" date="2012" name="Nature">
        <title>Algal genomes reveal evolutionary mosaicism and the fate of nucleomorphs.</title>
        <authorList>
            <consortium name="DOE Joint Genome Institute"/>
            <person name="Curtis B.A."/>
            <person name="Tanifuji G."/>
            <person name="Burki F."/>
            <person name="Gruber A."/>
            <person name="Irimia M."/>
            <person name="Maruyama S."/>
            <person name="Arias M.C."/>
            <person name="Ball S.G."/>
            <person name="Gile G.H."/>
            <person name="Hirakawa Y."/>
            <person name="Hopkins J.F."/>
            <person name="Kuo A."/>
            <person name="Rensing S.A."/>
            <person name="Schmutz J."/>
            <person name="Symeonidi A."/>
            <person name="Elias M."/>
            <person name="Eveleigh R.J."/>
            <person name="Herman E.K."/>
            <person name="Klute M.J."/>
            <person name="Nakayama T."/>
            <person name="Obornik M."/>
            <person name="Reyes-Prieto A."/>
            <person name="Armbrust E.V."/>
            <person name="Aves S.J."/>
            <person name="Beiko R.G."/>
            <person name="Coutinho P."/>
            <person name="Dacks J.B."/>
            <person name="Durnford D.G."/>
            <person name="Fast N.M."/>
            <person name="Green B.R."/>
            <person name="Grisdale C.J."/>
            <person name="Hempel F."/>
            <person name="Henrissat B."/>
            <person name="Hoppner M.P."/>
            <person name="Ishida K."/>
            <person name="Kim E."/>
            <person name="Koreny L."/>
            <person name="Kroth P.G."/>
            <person name="Liu Y."/>
            <person name="Malik S.B."/>
            <person name="Maier U.G."/>
            <person name="McRose D."/>
            <person name="Mock T."/>
            <person name="Neilson J.A."/>
            <person name="Onodera N.T."/>
            <person name="Poole A.M."/>
            <person name="Pritham E.J."/>
            <person name="Richards T.A."/>
            <person name="Rocap G."/>
            <person name="Roy S.W."/>
            <person name="Sarai C."/>
            <person name="Schaack S."/>
            <person name="Shirato S."/>
            <person name="Slamovits C.H."/>
            <person name="Spencer D.F."/>
            <person name="Suzuki S."/>
            <person name="Worden A.Z."/>
            <person name="Zauner S."/>
            <person name="Barry K."/>
            <person name="Bell C."/>
            <person name="Bharti A.K."/>
            <person name="Crow J.A."/>
            <person name="Grimwood J."/>
            <person name="Kramer R."/>
            <person name="Lindquist E."/>
            <person name="Lucas S."/>
            <person name="Salamov A."/>
            <person name="McFadden G.I."/>
            <person name="Lane C.E."/>
            <person name="Keeling P.J."/>
            <person name="Gray M.W."/>
            <person name="Grigoriev I.V."/>
            <person name="Archibald J.M."/>
        </authorList>
    </citation>
    <scope>NUCLEOTIDE SEQUENCE</scope>
    <source>
        <strain evidence="2 4">CCMP2712</strain>
    </source>
</reference>
<dbReference type="RefSeq" id="XP_005831793.1">
    <property type="nucleotide sequence ID" value="XM_005831736.1"/>
</dbReference>
<keyword evidence="4" id="KW-1185">Reference proteome</keyword>
<dbReference type="Proteomes" id="UP000011087">
    <property type="component" value="Unassembled WGS sequence"/>
</dbReference>
<evidence type="ECO:0000313" key="4">
    <source>
        <dbReference type="Proteomes" id="UP000011087"/>
    </source>
</evidence>
<feature type="region of interest" description="Disordered" evidence="1">
    <location>
        <begin position="478"/>
        <end position="649"/>
    </location>
</feature>
<organism evidence="2">
    <name type="scientific">Guillardia theta (strain CCMP2712)</name>
    <name type="common">Cryptophyte</name>
    <dbReference type="NCBI Taxonomy" id="905079"/>
    <lineage>
        <taxon>Eukaryota</taxon>
        <taxon>Cryptophyceae</taxon>
        <taxon>Pyrenomonadales</taxon>
        <taxon>Geminigeraceae</taxon>
        <taxon>Guillardia</taxon>
    </lineage>
</organism>
<proteinExistence type="predicted"/>
<dbReference type="EMBL" id="JH993002">
    <property type="protein sequence ID" value="EKX44813.1"/>
    <property type="molecule type" value="Genomic_DNA"/>
</dbReference>
<dbReference type="KEGG" id="gtt:GUITHDRAFT_139438"/>
<dbReference type="GeneID" id="17301570"/>
<accession>L1J8E8</accession>
<dbReference type="EnsemblProtists" id="EKX44813">
    <property type="protein sequence ID" value="EKX44813"/>
    <property type="gene ID" value="GUITHDRAFT_139438"/>
</dbReference>
<evidence type="ECO:0000313" key="2">
    <source>
        <dbReference type="EMBL" id="EKX44813.1"/>
    </source>
</evidence>
<dbReference type="PaxDb" id="55529-EKX44813"/>
<name>L1J8E8_GUITC</name>
<feature type="region of interest" description="Disordered" evidence="1">
    <location>
        <begin position="1"/>
        <end position="166"/>
    </location>
</feature>
<reference evidence="3" key="3">
    <citation type="submission" date="2016-03" db="UniProtKB">
        <authorList>
            <consortium name="EnsemblProtists"/>
        </authorList>
    </citation>
    <scope>IDENTIFICATION</scope>
</reference>
<reference evidence="4" key="2">
    <citation type="submission" date="2012-11" db="EMBL/GenBank/DDBJ databases">
        <authorList>
            <person name="Kuo A."/>
            <person name="Curtis B.A."/>
            <person name="Tanifuji G."/>
            <person name="Burki F."/>
            <person name="Gruber A."/>
            <person name="Irimia M."/>
            <person name="Maruyama S."/>
            <person name="Arias M.C."/>
            <person name="Ball S.G."/>
            <person name="Gile G.H."/>
            <person name="Hirakawa Y."/>
            <person name="Hopkins J.F."/>
            <person name="Rensing S.A."/>
            <person name="Schmutz J."/>
            <person name="Symeonidi A."/>
            <person name="Elias M."/>
            <person name="Eveleigh R.J."/>
            <person name="Herman E.K."/>
            <person name="Klute M.J."/>
            <person name="Nakayama T."/>
            <person name="Obornik M."/>
            <person name="Reyes-Prieto A."/>
            <person name="Armbrust E.V."/>
            <person name="Aves S.J."/>
            <person name="Beiko R.G."/>
            <person name="Coutinho P."/>
            <person name="Dacks J.B."/>
            <person name="Durnford D.G."/>
            <person name="Fast N.M."/>
            <person name="Green B.R."/>
            <person name="Grisdale C."/>
            <person name="Hempe F."/>
            <person name="Henrissat B."/>
            <person name="Hoppner M.P."/>
            <person name="Ishida K.-I."/>
            <person name="Kim E."/>
            <person name="Koreny L."/>
            <person name="Kroth P.G."/>
            <person name="Liu Y."/>
            <person name="Malik S.-B."/>
            <person name="Maier U.G."/>
            <person name="McRose D."/>
            <person name="Mock T."/>
            <person name="Neilson J.A."/>
            <person name="Onodera N.T."/>
            <person name="Poole A.M."/>
            <person name="Pritham E.J."/>
            <person name="Richards T.A."/>
            <person name="Rocap G."/>
            <person name="Roy S.W."/>
            <person name="Sarai C."/>
            <person name="Schaack S."/>
            <person name="Shirato S."/>
            <person name="Slamovits C.H."/>
            <person name="Spencer D.F."/>
            <person name="Suzuki S."/>
            <person name="Worden A.Z."/>
            <person name="Zauner S."/>
            <person name="Barry K."/>
            <person name="Bell C."/>
            <person name="Bharti A.K."/>
            <person name="Crow J.A."/>
            <person name="Grimwood J."/>
            <person name="Kramer R."/>
            <person name="Lindquist E."/>
            <person name="Lucas S."/>
            <person name="Salamov A."/>
            <person name="McFadden G.I."/>
            <person name="Lane C.E."/>
            <person name="Keeling P.J."/>
            <person name="Gray M.W."/>
            <person name="Grigoriev I.V."/>
            <person name="Archibald J.M."/>
        </authorList>
    </citation>
    <scope>NUCLEOTIDE SEQUENCE</scope>
    <source>
        <strain evidence="4">CCMP2712</strain>
    </source>
</reference>
<feature type="compositionally biased region" description="Polar residues" evidence="1">
    <location>
        <begin position="46"/>
        <end position="71"/>
    </location>
</feature>